<dbReference type="InterPro" id="IPR037053">
    <property type="entry name" value="Phage_tail_collar_dom_sf"/>
</dbReference>
<dbReference type="Pfam" id="PF07484">
    <property type="entry name" value="Collar"/>
    <property type="match status" value="1"/>
</dbReference>
<dbReference type="RefSeq" id="WP_131174588.1">
    <property type="nucleotide sequence ID" value="NZ_QJUI01000010.1"/>
</dbReference>
<gene>
    <name evidence="2" type="ORF">DNK06_13470</name>
</gene>
<accession>A0A4Q9QM80</accession>
<keyword evidence="3" id="KW-1185">Reference proteome</keyword>
<evidence type="ECO:0000313" key="2">
    <source>
        <dbReference type="EMBL" id="TBU79409.1"/>
    </source>
</evidence>
<dbReference type="AlphaFoldDB" id="A0A4Q9QM80"/>
<dbReference type="OrthoDB" id="9810174at2"/>
<feature type="domain" description="Phage tail collar" evidence="1">
    <location>
        <begin position="7"/>
        <end position="63"/>
    </location>
</feature>
<evidence type="ECO:0000313" key="3">
    <source>
        <dbReference type="Proteomes" id="UP000292302"/>
    </source>
</evidence>
<organism evidence="2 3">
    <name type="scientific">Phytopseudomonas daroniae</name>
    <dbReference type="NCBI Taxonomy" id="2487519"/>
    <lineage>
        <taxon>Bacteria</taxon>
        <taxon>Pseudomonadati</taxon>
        <taxon>Pseudomonadota</taxon>
        <taxon>Gammaproteobacteria</taxon>
        <taxon>Pseudomonadales</taxon>
        <taxon>Pseudomonadaceae</taxon>
        <taxon>Phytopseudomonas</taxon>
    </lineage>
</organism>
<dbReference type="Gene3D" id="3.90.1340.10">
    <property type="entry name" value="Phage tail collar domain"/>
    <property type="match status" value="1"/>
</dbReference>
<protein>
    <submittedName>
        <fullName evidence="2">Phage tail protein</fullName>
    </submittedName>
</protein>
<dbReference type="EMBL" id="QJUI01000010">
    <property type="protein sequence ID" value="TBU79409.1"/>
    <property type="molecule type" value="Genomic_DNA"/>
</dbReference>
<proteinExistence type="predicted"/>
<dbReference type="InterPro" id="IPR011083">
    <property type="entry name" value="Phage_tail_collar_dom"/>
</dbReference>
<evidence type="ECO:0000259" key="1">
    <source>
        <dbReference type="Pfam" id="PF07484"/>
    </source>
</evidence>
<comment type="caution">
    <text evidence="2">The sequence shown here is derived from an EMBL/GenBank/DDBJ whole genome shotgun (WGS) entry which is preliminary data.</text>
</comment>
<name>A0A4Q9QM80_9GAMM</name>
<dbReference type="SUPFAM" id="SSF88874">
    <property type="entry name" value="Receptor-binding domain of short tail fibre protein gp12"/>
    <property type="match status" value="1"/>
</dbReference>
<reference evidence="2 3" key="1">
    <citation type="submission" date="2018-06" db="EMBL/GenBank/DDBJ databases">
        <title>Three novel Pseudomonas species isolated from symptomatic oak.</title>
        <authorList>
            <person name="Bueno-Gonzalez V."/>
            <person name="Brady C."/>
        </authorList>
    </citation>
    <scope>NUCLEOTIDE SEQUENCE [LARGE SCALE GENOMIC DNA]</scope>
    <source>
        <strain evidence="2 3">P9A</strain>
    </source>
</reference>
<sequence length="205" mass="20643">MSDPFLGEIKMFGGNYAPYGYAFCDGSPVPLNQNQALFSLLGITYGGDGVSTFALPDLRGRSPVGFGQGQGLSPIALGQSAGNESVSLSLAQLPPHSIQIPAHSASVTVSGSVGIPVSSATATVASPVGAVPAAPASSGRPFPVYGSAQSGSDTLAPFDLSLKSSVDIPAVQSQPVGEGLPLPVRTPYLGVNFIIALQGIYPSRG</sequence>
<dbReference type="Proteomes" id="UP000292302">
    <property type="component" value="Unassembled WGS sequence"/>
</dbReference>